<evidence type="ECO:0000313" key="2">
    <source>
        <dbReference type="Proteomes" id="UP000790709"/>
    </source>
</evidence>
<comment type="caution">
    <text evidence="1">The sequence shown here is derived from an EMBL/GenBank/DDBJ whole genome shotgun (WGS) entry which is preliminary data.</text>
</comment>
<name>A0ACB8B5F4_9AGAM</name>
<proteinExistence type="predicted"/>
<evidence type="ECO:0000313" key="1">
    <source>
        <dbReference type="EMBL" id="KAH7920887.1"/>
    </source>
</evidence>
<dbReference type="EMBL" id="MU266553">
    <property type="protein sequence ID" value="KAH7920887.1"/>
    <property type="molecule type" value="Genomic_DNA"/>
</dbReference>
<dbReference type="Proteomes" id="UP000790709">
    <property type="component" value="Unassembled WGS sequence"/>
</dbReference>
<organism evidence="1 2">
    <name type="scientific">Leucogyrophana mollusca</name>
    <dbReference type="NCBI Taxonomy" id="85980"/>
    <lineage>
        <taxon>Eukaryota</taxon>
        <taxon>Fungi</taxon>
        <taxon>Dikarya</taxon>
        <taxon>Basidiomycota</taxon>
        <taxon>Agaricomycotina</taxon>
        <taxon>Agaricomycetes</taxon>
        <taxon>Agaricomycetidae</taxon>
        <taxon>Boletales</taxon>
        <taxon>Boletales incertae sedis</taxon>
        <taxon>Leucogyrophana</taxon>
    </lineage>
</organism>
<keyword evidence="2" id="KW-1185">Reference proteome</keyword>
<gene>
    <name evidence="1" type="ORF">BV22DRAFT_769913</name>
</gene>
<accession>A0ACB8B5F4</accession>
<reference evidence="1" key="1">
    <citation type="journal article" date="2021" name="New Phytol.">
        <title>Evolutionary innovations through gain and loss of genes in the ectomycorrhizal Boletales.</title>
        <authorList>
            <person name="Wu G."/>
            <person name="Miyauchi S."/>
            <person name="Morin E."/>
            <person name="Kuo A."/>
            <person name="Drula E."/>
            <person name="Varga T."/>
            <person name="Kohler A."/>
            <person name="Feng B."/>
            <person name="Cao Y."/>
            <person name="Lipzen A."/>
            <person name="Daum C."/>
            <person name="Hundley H."/>
            <person name="Pangilinan J."/>
            <person name="Johnson J."/>
            <person name="Barry K."/>
            <person name="LaButti K."/>
            <person name="Ng V."/>
            <person name="Ahrendt S."/>
            <person name="Min B."/>
            <person name="Choi I.G."/>
            <person name="Park H."/>
            <person name="Plett J.M."/>
            <person name="Magnuson J."/>
            <person name="Spatafora J.W."/>
            <person name="Nagy L.G."/>
            <person name="Henrissat B."/>
            <person name="Grigoriev I.V."/>
            <person name="Yang Z.L."/>
            <person name="Xu J."/>
            <person name="Martin F.M."/>
        </authorList>
    </citation>
    <scope>NUCLEOTIDE SEQUENCE</scope>
    <source>
        <strain evidence="1">KUC20120723A-06</strain>
    </source>
</reference>
<protein>
    <submittedName>
        <fullName evidence="1">Uncharacterized protein</fullName>
    </submittedName>
</protein>
<sequence length="161" mass="18457">MFNPKVARCGARFVSPRYNGTGHICLAKLGTGCPFGSCRSPCFSRCKGDHRLNGGRELAKPYWQLPRDRDSSGSEALEDIRRLEQPTETRNHRGPGRWPPVSVAHNENHWHADVVHSALYPSQHTGLRSILTSRHTCQQFHDDLLIRHQSRYRRPPWLVSR</sequence>